<gene>
    <name evidence="1" type="ORF">TSUD_172240</name>
</gene>
<dbReference type="Proteomes" id="UP000242715">
    <property type="component" value="Unassembled WGS sequence"/>
</dbReference>
<keyword evidence="2" id="KW-1185">Reference proteome</keyword>
<protein>
    <submittedName>
        <fullName evidence="1">Uncharacterized protein</fullName>
    </submittedName>
</protein>
<organism evidence="1 2">
    <name type="scientific">Trifolium subterraneum</name>
    <name type="common">Subterranean clover</name>
    <dbReference type="NCBI Taxonomy" id="3900"/>
    <lineage>
        <taxon>Eukaryota</taxon>
        <taxon>Viridiplantae</taxon>
        <taxon>Streptophyta</taxon>
        <taxon>Embryophyta</taxon>
        <taxon>Tracheophyta</taxon>
        <taxon>Spermatophyta</taxon>
        <taxon>Magnoliopsida</taxon>
        <taxon>eudicotyledons</taxon>
        <taxon>Gunneridae</taxon>
        <taxon>Pentapetalae</taxon>
        <taxon>rosids</taxon>
        <taxon>fabids</taxon>
        <taxon>Fabales</taxon>
        <taxon>Fabaceae</taxon>
        <taxon>Papilionoideae</taxon>
        <taxon>50 kb inversion clade</taxon>
        <taxon>NPAAA clade</taxon>
        <taxon>Hologalegina</taxon>
        <taxon>IRL clade</taxon>
        <taxon>Trifolieae</taxon>
        <taxon>Trifolium</taxon>
    </lineage>
</organism>
<evidence type="ECO:0000313" key="2">
    <source>
        <dbReference type="Proteomes" id="UP000242715"/>
    </source>
</evidence>
<dbReference type="EMBL" id="DF973265">
    <property type="protein sequence ID" value="GAU23197.1"/>
    <property type="molecule type" value="Genomic_DNA"/>
</dbReference>
<proteinExistence type="predicted"/>
<accession>A0A2Z6N2B3</accession>
<reference evidence="2" key="1">
    <citation type="journal article" date="2017" name="Front. Plant Sci.">
        <title>Climate Clever Clovers: New Paradigm to Reduce the Environmental Footprint of Ruminants by Breeding Low Methanogenic Forages Utilizing Haplotype Variation.</title>
        <authorList>
            <person name="Kaur P."/>
            <person name="Appels R."/>
            <person name="Bayer P.E."/>
            <person name="Keeble-Gagnere G."/>
            <person name="Wang J."/>
            <person name="Hirakawa H."/>
            <person name="Shirasawa K."/>
            <person name="Vercoe P."/>
            <person name="Stefanova K."/>
            <person name="Durmic Z."/>
            <person name="Nichols P."/>
            <person name="Revell C."/>
            <person name="Isobe S.N."/>
            <person name="Edwards D."/>
            <person name="Erskine W."/>
        </authorList>
    </citation>
    <scope>NUCLEOTIDE SEQUENCE [LARGE SCALE GENOMIC DNA]</scope>
    <source>
        <strain evidence="2">cv. Daliak</strain>
    </source>
</reference>
<dbReference type="AlphaFoldDB" id="A0A2Z6N2B3"/>
<name>A0A2Z6N2B3_TRISU</name>
<evidence type="ECO:0000313" key="1">
    <source>
        <dbReference type="EMBL" id="GAU23197.1"/>
    </source>
</evidence>
<sequence>MFNVVFLYRGQDVSVENLITWLKVAFVLCRKVPFIVQEVSRLLTMIEAIASTNEISLETVHNGYSETHWCAYFHISSVGAYHMFQEVNVRKMQVRVPNDPKEIKTHLKTVLAGHNSSTIVVISLFGMNYVEMAREFSICLDLSDNVSRVSPNYSIKCW</sequence>